<proteinExistence type="predicted"/>
<dbReference type="Gramene" id="rna-gnl|WGS:NBSK|LSAT_1X1521_mrna">
    <property type="protein sequence ID" value="cds-PLY64107.1"/>
    <property type="gene ID" value="gene-LSAT_1X1521"/>
</dbReference>
<evidence type="ECO:0000313" key="2">
    <source>
        <dbReference type="Proteomes" id="UP000235145"/>
    </source>
</evidence>
<evidence type="ECO:0000313" key="1">
    <source>
        <dbReference type="EMBL" id="KAJ0227980.1"/>
    </source>
</evidence>
<gene>
    <name evidence="1" type="ORF">LSAT_V11C100000880</name>
</gene>
<organism evidence="1 2">
    <name type="scientific">Lactuca sativa</name>
    <name type="common">Garden lettuce</name>
    <dbReference type="NCBI Taxonomy" id="4236"/>
    <lineage>
        <taxon>Eukaryota</taxon>
        <taxon>Viridiplantae</taxon>
        <taxon>Streptophyta</taxon>
        <taxon>Embryophyta</taxon>
        <taxon>Tracheophyta</taxon>
        <taxon>Spermatophyta</taxon>
        <taxon>Magnoliopsida</taxon>
        <taxon>eudicotyledons</taxon>
        <taxon>Gunneridae</taxon>
        <taxon>Pentapetalae</taxon>
        <taxon>asterids</taxon>
        <taxon>campanulids</taxon>
        <taxon>Asterales</taxon>
        <taxon>Asteraceae</taxon>
        <taxon>Cichorioideae</taxon>
        <taxon>Cichorieae</taxon>
        <taxon>Lactucinae</taxon>
        <taxon>Lactuca</taxon>
    </lineage>
</organism>
<dbReference type="EMBL" id="NBSK02000001">
    <property type="protein sequence ID" value="KAJ0227980.1"/>
    <property type="molecule type" value="Genomic_DNA"/>
</dbReference>
<accession>A0A9R1XUH5</accession>
<sequence>MDKDNCYAFIERFSGGKCEQLYYCFPGVDFPKCLRLIRNELEYADFIAIAYECGAKVPMYVDHFGNTNMQEWLDEEREKIVDNIQEEVVDDIQVDAETSEIRHRHENINPRFFKKGNAPDYEMAENESEEADDLPNIFNEEQHWKDHHVLGMRFGNPK</sequence>
<dbReference type="Proteomes" id="UP000235145">
    <property type="component" value="Unassembled WGS sequence"/>
</dbReference>
<keyword evidence="2" id="KW-1185">Reference proteome</keyword>
<reference evidence="1 2" key="1">
    <citation type="journal article" date="2017" name="Nat. Commun.">
        <title>Genome assembly with in vitro proximity ligation data and whole-genome triplication in lettuce.</title>
        <authorList>
            <person name="Reyes-Chin-Wo S."/>
            <person name="Wang Z."/>
            <person name="Yang X."/>
            <person name="Kozik A."/>
            <person name="Arikit S."/>
            <person name="Song C."/>
            <person name="Xia L."/>
            <person name="Froenicke L."/>
            <person name="Lavelle D.O."/>
            <person name="Truco M.J."/>
            <person name="Xia R."/>
            <person name="Zhu S."/>
            <person name="Xu C."/>
            <person name="Xu H."/>
            <person name="Xu X."/>
            <person name="Cox K."/>
            <person name="Korf I."/>
            <person name="Meyers B.C."/>
            <person name="Michelmore R.W."/>
        </authorList>
    </citation>
    <scope>NUCLEOTIDE SEQUENCE [LARGE SCALE GENOMIC DNA]</scope>
    <source>
        <strain evidence="2">cv. Salinas</strain>
        <tissue evidence="1">Seedlings</tissue>
    </source>
</reference>
<comment type="caution">
    <text evidence="1">The sequence shown here is derived from an EMBL/GenBank/DDBJ whole genome shotgun (WGS) entry which is preliminary data.</text>
</comment>
<name>A0A9R1XUH5_LACSA</name>
<dbReference type="AlphaFoldDB" id="A0A9R1XUH5"/>
<protein>
    <submittedName>
        <fullName evidence="1">Uncharacterized protein</fullName>
    </submittedName>
</protein>